<evidence type="ECO:0008006" key="3">
    <source>
        <dbReference type="Google" id="ProtNLM"/>
    </source>
</evidence>
<accession>A0A7S4VML3</accession>
<feature type="chain" id="PRO_5031326097" description="Methyltransferase FkbM domain-containing protein" evidence="1">
    <location>
        <begin position="25"/>
        <end position="327"/>
    </location>
</feature>
<reference evidence="2" key="1">
    <citation type="submission" date="2021-01" db="EMBL/GenBank/DDBJ databases">
        <authorList>
            <person name="Corre E."/>
            <person name="Pelletier E."/>
            <person name="Niang G."/>
            <person name="Scheremetjew M."/>
            <person name="Finn R."/>
            <person name="Kale V."/>
            <person name="Holt S."/>
            <person name="Cochrane G."/>
            <person name="Meng A."/>
            <person name="Brown T."/>
            <person name="Cohen L."/>
        </authorList>
    </citation>
    <scope>NUCLEOTIDE SEQUENCE</scope>
    <source>
        <strain evidence="2">CCMP3105</strain>
    </source>
</reference>
<sequence>MAPSRVCLLAVLPLALLGLRRLLAERQHWQPDFVACENERELCGGLLTPSRGMGTLLEHGSRRMRSLAAAGRTPLALHIGADTMGNKARWADKHLYIEVLARSGLPAGALSLAFVEPLEQKKEDFWHNVKMLPVDSSRVSLVNGMVDGECRERTRSLWGFSPSVGPEFGISYGVLGGWTSADPNRARLVLEFWVDHIKKFQCHHGVQNCDDGWRRLRHLPNVSDYIKEFRVPCLTTADLLAKLGVRAEDIAMLVVDAEGFDVAIIEPLARDPSFRPGFVMWERVDNVARCEALRNSMRHRGYEVGPTHVSDVGGVSDAGNIIAVLPA</sequence>
<proteinExistence type="predicted"/>
<name>A0A7S4VML3_9DINO</name>
<protein>
    <recommendedName>
        <fullName evidence="3">Methyltransferase FkbM domain-containing protein</fullName>
    </recommendedName>
</protein>
<keyword evidence="1" id="KW-0732">Signal</keyword>
<organism evidence="2">
    <name type="scientific">Alexandrium monilatum</name>
    <dbReference type="NCBI Taxonomy" id="311494"/>
    <lineage>
        <taxon>Eukaryota</taxon>
        <taxon>Sar</taxon>
        <taxon>Alveolata</taxon>
        <taxon>Dinophyceae</taxon>
        <taxon>Gonyaulacales</taxon>
        <taxon>Pyrocystaceae</taxon>
        <taxon>Alexandrium</taxon>
    </lineage>
</organism>
<evidence type="ECO:0000313" key="2">
    <source>
        <dbReference type="EMBL" id="CAE4607299.1"/>
    </source>
</evidence>
<dbReference type="EMBL" id="HBNR01045997">
    <property type="protein sequence ID" value="CAE4607299.1"/>
    <property type="molecule type" value="Transcribed_RNA"/>
</dbReference>
<evidence type="ECO:0000256" key="1">
    <source>
        <dbReference type="SAM" id="SignalP"/>
    </source>
</evidence>
<gene>
    <name evidence="2" type="ORF">AMON00008_LOCUS32018</name>
</gene>
<dbReference type="AlphaFoldDB" id="A0A7S4VML3"/>
<feature type="signal peptide" evidence="1">
    <location>
        <begin position="1"/>
        <end position="24"/>
    </location>
</feature>